<organism evidence="2">
    <name type="scientific">Absidia glauca</name>
    <name type="common">Pin mould</name>
    <dbReference type="NCBI Taxonomy" id="4829"/>
    <lineage>
        <taxon>Eukaryota</taxon>
        <taxon>Fungi</taxon>
        <taxon>Fungi incertae sedis</taxon>
        <taxon>Mucoromycota</taxon>
        <taxon>Mucoromycotina</taxon>
        <taxon>Mucoromycetes</taxon>
        <taxon>Mucorales</taxon>
        <taxon>Cunninghamellaceae</taxon>
        <taxon>Absidia</taxon>
    </lineage>
</organism>
<feature type="compositionally biased region" description="Acidic residues" evidence="1">
    <location>
        <begin position="79"/>
        <end position="88"/>
    </location>
</feature>
<feature type="region of interest" description="Disordered" evidence="1">
    <location>
        <begin position="34"/>
        <end position="129"/>
    </location>
</feature>
<evidence type="ECO:0000313" key="3">
    <source>
        <dbReference type="Proteomes" id="UP000078561"/>
    </source>
</evidence>
<reference evidence="2" key="1">
    <citation type="submission" date="2016-04" db="EMBL/GenBank/DDBJ databases">
        <authorList>
            <person name="Evans L.H."/>
            <person name="Alamgir A."/>
            <person name="Owens N."/>
            <person name="Weber N.D."/>
            <person name="Virtaneva K."/>
            <person name="Barbian K."/>
            <person name="Babar A."/>
            <person name="Rosenke K."/>
        </authorList>
    </citation>
    <scope>NUCLEOTIDE SEQUENCE [LARGE SCALE GENOMIC DNA]</scope>
    <source>
        <strain evidence="2">CBS 101.48</strain>
    </source>
</reference>
<feature type="compositionally biased region" description="Polar residues" evidence="1">
    <location>
        <begin position="55"/>
        <end position="76"/>
    </location>
</feature>
<accession>A0A163UZV3</accession>
<dbReference type="EMBL" id="LT551975">
    <property type="protein sequence ID" value="SAL97847.1"/>
    <property type="molecule type" value="Genomic_DNA"/>
</dbReference>
<dbReference type="Proteomes" id="UP000078561">
    <property type="component" value="Unassembled WGS sequence"/>
</dbReference>
<evidence type="ECO:0000256" key="1">
    <source>
        <dbReference type="SAM" id="MobiDB-lite"/>
    </source>
</evidence>
<evidence type="ECO:0000313" key="2">
    <source>
        <dbReference type="EMBL" id="SAL97847.1"/>
    </source>
</evidence>
<dbReference type="InParanoid" id="A0A163UZV3"/>
<name>A0A163UZV3_ABSGL</name>
<feature type="compositionally biased region" description="Acidic residues" evidence="1">
    <location>
        <begin position="119"/>
        <end position="129"/>
    </location>
</feature>
<dbReference type="AlphaFoldDB" id="A0A163UZV3"/>
<proteinExistence type="predicted"/>
<gene>
    <name evidence="2" type="primary">ABSGL_03366.1 scaffold 4465</name>
</gene>
<protein>
    <submittedName>
        <fullName evidence="2">Uncharacterized protein</fullName>
    </submittedName>
</protein>
<sequence length="129" mass="14239">MTSFTKCIYCRRHFKRRTLEAHQQVCPYAQSIESDWSVSGPSSRMDLASQVPHGYTSQQSTTPHTGASANSLTFSYSLDDGDDDDDGDDGRNRLTFSSSRDDGDDGGSSARQSSWNLTDTDEQLDNISV</sequence>
<keyword evidence="3" id="KW-1185">Reference proteome</keyword>